<reference evidence="2" key="1">
    <citation type="journal article" date="2014" name="Proc. Natl. Acad. Sci. U.S.A.">
        <title>Extensive sampling of basidiomycete genomes demonstrates inadequacy of the white-rot/brown-rot paradigm for wood decay fungi.</title>
        <authorList>
            <person name="Riley R."/>
            <person name="Salamov A.A."/>
            <person name="Brown D.W."/>
            <person name="Nagy L.G."/>
            <person name="Floudas D."/>
            <person name="Held B.W."/>
            <person name="Levasseur A."/>
            <person name="Lombard V."/>
            <person name="Morin E."/>
            <person name="Otillar R."/>
            <person name="Lindquist E.A."/>
            <person name="Sun H."/>
            <person name="LaButti K.M."/>
            <person name="Schmutz J."/>
            <person name="Jabbour D."/>
            <person name="Luo H."/>
            <person name="Baker S.E."/>
            <person name="Pisabarro A.G."/>
            <person name="Walton J.D."/>
            <person name="Blanchette R.A."/>
            <person name="Henrissat B."/>
            <person name="Martin F."/>
            <person name="Cullen D."/>
            <person name="Hibbett D.S."/>
            <person name="Grigoriev I.V."/>
        </authorList>
    </citation>
    <scope>NUCLEOTIDE SEQUENCE [LARGE SCALE GENOMIC DNA]</scope>
    <source>
        <strain evidence="2">MUCL 33604</strain>
    </source>
</reference>
<sequence length="269" mass="31097">MLQFLPTEVFDSIVDNIEDEDNYFPAFNDEDNIQGHDDILSLALSCRSFAQYLIPSILHYRTIRAHLDDHRLWHHLIDHPVLCLNVRDFRIVGQYEEPRIPRASKELVSWEDDDLDENGEVIDGTRFLEALRLMTRLRCFGYFWVGRCRFQTEGLDEIWEVLQLCPDLRILNATGYPPAGLPDDDTLVKRDSSVRNFGRYVASRPSTCRTSALIPTYCLPYRRHTLHASSPTVLSYNTSTFRSKVLFFPSTIHLDMSTFPTCTISESAT</sequence>
<dbReference type="EMBL" id="KL197777">
    <property type="protein sequence ID" value="KDQ49672.1"/>
    <property type="molecule type" value="Genomic_DNA"/>
</dbReference>
<keyword evidence="2" id="KW-1185">Reference proteome</keyword>
<evidence type="ECO:0008006" key="3">
    <source>
        <dbReference type="Google" id="ProtNLM"/>
    </source>
</evidence>
<accession>A0A067PF61</accession>
<evidence type="ECO:0000313" key="2">
    <source>
        <dbReference type="Proteomes" id="UP000027265"/>
    </source>
</evidence>
<organism evidence="1 2">
    <name type="scientific">Jaapia argillacea MUCL 33604</name>
    <dbReference type="NCBI Taxonomy" id="933084"/>
    <lineage>
        <taxon>Eukaryota</taxon>
        <taxon>Fungi</taxon>
        <taxon>Dikarya</taxon>
        <taxon>Basidiomycota</taxon>
        <taxon>Agaricomycotina</taxon>
        <taxon>Agaricomycetes</taxon>
        <taxon>Agaricomycetidae</taxon>
        <taxon>Jaapiales</taxon>
        <taxon>Jaapiaceae</taxon>
        <taxon>Jaapia</taxon>
    </lineage>
</organism>
<dbReference type="AlphaFoldDB" id="A0A067PF61"/>
<evidence type="ECO:0000313" key="1">
    <source>
        <dbReference type="EMBL" id="KDQ49672.1"/>
    </source>
</evidence>
<dbReference type="Proteomes" id="UP000027265">
    <property type="component" value="Unassembled WGS sequence"/>
</dbReference>
<dbReference type="InParanoid" id="A0A067PF61"/>
<protein>
    <recommendedName>
        <fullName evidence="3">F-box domain-containing protein</fullName>
    </recommendedName>
</protein>
<dbReference type="OrthoDB" id="3270296at2759"/>
<name>A0A067PF61_9AGAM</name>
<dbReference type="HOGENOM" id="CLU_1034633_0_0_1"/>
<gene>
    <name evidence="1" type="ORF">JAAARDRAFT_618982</name>
</gene>
<proteinExistence type="predicted"/>